<dbReference type="PANTHER" id="PTHR42912">
    <property type="entry name" value="METHYLTRANSFERASE"/>
    <property type="match status" value="1"/>
</dbReference>
<dbReference type="AlphaFoldDB" id="A0A928VKZ9"/>
<keyword evidence="3" id="KW-1185">Reference proteome</keyword>
<dbReference type="Gene3D" id="3.40.50.150">
    <property type="entry name" value="Vaccinia Virus protein VP39"/>
    <property type="match status" value="1"/>
</dbReference>
<dbReference type="GO" id="GO:0032259">
    <property type="term" value="P:methylation"/>
    <property type="evidence" value="ECO:0007669"/>
    <property type="project" value="UniProtKB-KW"/>
</dbReference>
<proteinExistence type="predicted"/>
<sequence>MAVRKDTIFEQVLAPIFRNFLIDQNALRAFYESKDWKTEADRLTNPQVDYPRYYQRQNFHGIENGYLSVEAAISYDPITQYALPPNESWVRQGLIDAIQVQPMRILDLGCGTGSMALMLKQKFPQAEVVGMDLSPYMLVVAEHRAAADNRAITLRHGQAEATGFPDGNFDLVTIGLLLHETPAAISQAILQEAYRLLRTGGEVLVLDGNQKILRQSNWLTNIFEEPYINDYANGSVEAWLGAAGFGAVQSQDIWLLNTLTRGVKGISNTVQKPLFADLEARDNGVWAAG</sequence>
<dbReference type="GO" id="GO:0008168">
    <property type="term" value="F:methyltransferase activity"/>
    <property type="evidence" value="ECO:0007669"/>
    <property type="project" value="UniProtKB-KW"/>
</dbReference>
<dbReference type="EMBL" id="JADEXQ010000019">
    <property type="protein sequence ID" value="MBE9029663.1"/>
    <property type="molecule type" value="Genomic_DNA"/>
</dbReference>
<dbReference type="PANTHER" id="PTHR42912:SF80">
    <property type="entry name" value="METHYLTRANSFERASE DOMAIN-CONTAINING PROTEIN"/>
    <property type="match status" value="1"/>
</dbReference>
<reference evidence="2" key="1">
    <citation type="submission" date="2020-10" db="EMBL/GenBank/DDBJ databases">
        <authorList>
            <person name="Castelo-Branco R."/>
            <person name="Eusebio N."/>
            <person name="Adriana R."/>
            <person name="Vieira A."/>
            <person name="Brugerolle De Fraissinette N."/>
            <person name="Rezende De Castro R."/>
            <person name="Schneider M.P."/>
            <person name="Vasconcelos V."/>
            <person name="Leao P.N."/>
        </authorList>
    </citation>
    <scope>NUCLEOTIDE SEQUENCE</scope>
    <source>
        <strain evidence="2">LEGE 11480</strain>
    </source>
</reference>
<dbReference type="Proteomes" id="UP000625316">
    <property type="component" value="Unassembled WGS sequence"/>
</dbReference>
<name>A0A928VKZ9_9CYAN</name>
<organism evidence="2 3">
    <name type="scientific">Romeriopsis navalis LEGE 11480</name>
    <dbReference type="NCBI Taxonomy" id="2777977"/>
    <lineage>
        <taxon>Bacteria</taxon>
        <taxon>Bacillati</taxon>
        <taxon>Cyanobacteriota</taxon>
        <taxon>Cyanophyceae</taxon>
        <taxon>Leptolyngbyales</taxon>
        <taxon>Leptolyngbyaceae</taxon>
        <taxon>Romeriopsis</taxon>
        <taxon>Romeriopsis navalis</taxon>
    </lineage>
</organism>
<dbReference type="SUPFAM" id="SSF53335">
    <property type="entry name" value="S-adenosyl-L-methionine-dependent methyltransferases"/>
    <property type="match status" value="1"/>
</dbReference>
<evidence type="ECO:0000259" key="1">
    <source>
        <dbReference type="Pfam" id="PF13649"/>
    </source>
</evidence>
<dbReference type="CDD" id="cd02440">
    <property type="entry name" value="AdoMet_MTases"/>
    <property type="match status" value="1"/>
</dbReference>
<dbReference type="InterPro" id="IPR050508">
    <property type="entry name" value="Methyltransf_Superfamily"/>
</dbReference>
<evidence type="ECO:0000313" key="3">
    <source>
        <dbReference type="Proteomes" id="UP000625316"/>
    </source>
</evidence>
<keyword evidence="2" id="KW-0489">Methyltransferase</keyword>
<keyword evidence="2" id="KW-0808">Transferase</keyword>
<dbReference type="InterPro" id="IPR041698">
    <property type="entry name" value="Methyltransf_25"/>
</dbReference>
<comment type="caution">
    <text evidence="2">The sequence shown here is derived from an EMBL/GenBank/DDBJ whole genome shotgun (WGS) entry which is preliminary data.</text>
</comment>
<evidence type="ECO:0000313" key="2">
    <source>
        <dbReference type="EMBL" id="MBE9029663.1"/>
    </source>
</evidence>
<feature type="domain" description="Methyltransferase" evidence="1">
    <location>
        <begin position="105"/>
        <end position="201"/>
    </location>
</feature>
<dbReference type="RefSeq" id="WP_264324481.1">
    <property type="nucleotide sequence ID" value="NZ_JADEXQ010000019.1"/>
</dbReference>
<protein>
    <submittedName>
        <fullName evidence="2">Methyltransferase domain-containing protein</fullName>
    </submittedName>
</protein>
<accession>A0A928VKZ9</accession>
<dbReference type="InterPro" id="IPR029063">
    <property type="entry name" value="SAM-dependent_MTases_sf"/>
</dbReference>
<dbReference type="Pfam" id="PF13649">
    <property type="entry name" value="Methyltransf_25"/>
    <property type="match status" value="1"/>
</dbReference>
<gene>
    <name evidence="2" type="ORF">IQ266_07965</name>
</gene>